<dbReference type="InterPro" id="IPR027417">
    <property type="entry name" value="P-loop_NTPase"/>
</dbReference>
<organism evidence="5 6">
    <name type="scientific">Thermogemmatispora aurantia</name>
    <dbReference type="NCBI Taxonomy" id="2045279"/>
    <lineage>
        <taxon>Bacteria</taxon>
        <taxon>Bacillati</taxon>
        <taxon>Chloroflexota</taxon>
        <taxon>Ktedonobacteria</taxon>
        <taxon>Thermogemmatisporales</taxon>
        <taxon>Thermogemmatisporaceae</taxon>
        <taxon>Thermogemmatispora</taxon>
    </lineage>
</organism>
<dbReference type="PROSITE" id="PS50893">
    <property type="entry name" value="ABC_TRANSPORTER_2"/>
    <property type="match status" value="1"/>
</dbReference>
<dbReference type="PROSITE" id="PS00211">
    <property type="entry name" value="ABC_TRANSPORTER_1"/>
    <property type="match status" value="1"/>
</dbReference>
<reference evidence="5 6" key="1">
    <citation type="journal article" date="2019" name="Int. J. Syst. Evol. Microbiol.">
        <title>Thermogemmatispora aurantia sp. nov. and Thermogemmatispora argillosa sp. nov., within the class Ktedonobacteria, and emended description of the genus Thermogemmatispora.</title>
        <authorList>
            <person name="Zheng Y."/>
            <person name="Wang C.M."/>
            <person name="Sakai Y."/>
            <person name="Abe K."/>
            <person name="Yokota A."/>
            <person name="Yabe S."/>
        </authorList>
    </citation>
    <scope>NUCLEOTIDE SEQUENCE [LARGE SCALE GENOMIC DNA]</scope>
    <source>
        <strain evidence="5 6">A1-2</strain>
    </source>
</reference>
<dbReference type="InterPro" id="IPR015854">
    <property type="entry name" value="ABC_transpr_LolD-like"/>
</dbReference>
<dbReference type="InterPro" id="IPR003439">
    <property type="entry name" value="ABC_transporter-like_ATP-bd"/>
</dbReference>
<evidence type="ECO:0000259" key="4">
    <source>
        <dbReference type="PROSITE" id="PS50893"/>
    </source>
</evidence>
<dbReference type="CDD" id="cd03255">
    <property type="entry name" value="ABC_MJ0796_LolCDE_FtsE"/>
    <property type="match status" value="1"/>
</dbReference>
<proteinExistence type="predicted"/>
<protein>
    <submittedName>
        <fullName evidence="5">Putative ABC transporter ATP-binding protein</fullName>
    </submittedName>
</protein>
<evidence type="ECO:0000256" key="2">
    <source>
        <dbReference type="ARBA" id="ARBA00022741"/>
    </source>
</evidence>
<dbReference type="PANTHER" id="PTHR24220:SF86">
    <property type="entry name" value="ABC TRANSPORTER ABCH.1"/>
    <property type="match status" value="1"/>
</dbReference>
<feature type="domain" description="ABC transporter" evidence="4">
    <location>
        <begin position="21"/>
        <end position="249"/>
    </location>
</feature>
<dbReference type="GO" id="GO:0005886">
    <property type="term" value="C:plasma membrane"/>
    <property type="evidence" value="ECO:0007669"/>
    <property type="project" value="TreeGrafter"/>
</dbReference>
<dbReference type="InterPro" id="IPR017871">
    <property type="entry name" value="ABC_transporter-like_CS"/>
</dbReference>
<sequence length="249" mass="26887">MTIQPEVPRSHPQATERAVILDVQEITKTLPLSHEELAILKGISFQIYKSEIVAIVGPSGAGKSTLLGIIAGLDSPSAGRVLLNGMDISHLRESQLASVRNRSLGMVFQAFNLIPTLTAQENVELPLYTGKHRGSPATRARELLTLVGLEQRLHHRPNQLSGGEQQRVALARALACDPALIIADEPTGNLDARNSEHVLQLILQLRSTIGKTFIIATHDPLVASLADRTIRIVDGQIAAIEATHSVVTQ</sequence>
<evidence type="ECO:0000313" key="6">
    <source>
        <dbReference type="Proteomes" id="UP000334820"/>
    </source>
</evidence>
<keyword evidence="1" id="KW-0813">Transport</keyword>
<accession>A0A5J4K9V8</accession>
<dbReference type="EMBL" id="BKZV01000002">
    <property type="protein sequence ID" value="GER82916.1"/>
    <property type="molecule type" value="Genomic_DNA"/>
</dbReference>
<dbReference type="GO" id="GO:0005524">
    <property type="term" value="F:ATP binding"/>
    <property type="evidence" value="ECO:0007669"/>
    <property type="project" value="UniProtKB-KW"/>
</dbReference>
<keyword evidence="2" id="KW-0547">Nucleotide-binding</keyword>
<dbReference type="GO" id="GO:0098796">
    <property type="term" value="C:membrane protein complex"/>
    <property type="evidence" value="ECO:0007669"/>
    <property type="project" value="UniProtKB-ARBA"/>
</dbReference>
<dbReference type="RefSeq" id="WP_151727750.1">
    <property type="nucleotide sequence ID" value="NZ_BKZV01000002.1"/>
</dbReference>
<dbReference type="SMART" id="SM00382">
    <property type="entry name" value="AAA"/>
    <property type="match status" value="1"/>
</dbReference>
<keyword evidence="3 5" id="KW-0067">ATP-binding</keyword>
<dbReference type="Pfam" id="PF00005">
    <property type="entry name" value="ABC_tran"/>
    <property type="match status" value="1"/>
</dbReference>
<dbReference type="Proteomes" id="UP000334820">
    <property type="component" value="Unassembled WGS sequence"/>
</dbReference>
<evidence type="ECO:0000313" key="5">
    <source>
        <dbReference type="EMBL" id="GER82916.1"/>
    </source>
</evidence>
<dbReference type="AlphaFoldDB" id="A0A5J4K9V8"/>
<dbReference type="FunFam" id="3.40.50.300:FF:000032">
    <property type="entry name" value="Export ABC transporter ATP-binding protein"/>
    <property type="match status" value="1"/>
</dbReference>
<dbReference type="GO" id="GO:0022857">
    <property type="term" value="F:transmembrane transporter activity"/>
    <property type="evidence" value="ECO:0007669"/>
    <property type="project" value="TreeGrafter"/>
</dbReference>
<dbReference type="InterPro" id="IPR017911">
    <property type="entry name" value="MacB-like_ATP-bd"/>
</dbReference>
<comment type="caution">
    <text evidence="5">The sequence shown here is derived from an EMBL/GenBank/DDBJ whole genome shotgun (WGS) entry which is preliminary data.</text>
</comment>
<dbReference type="Gene3D" id="3.40.50.300">
    <property type="entry name" value="P-loop containing nucleotide triphosphate hydrolases"/>
    <property type="match status" value="1"/>
</dbReference>
<dbReference type="InterPro" id="IPR003593">
    <property type="entry name" value="AAA+_ATPase"/>
</dbReference>
<dbReference type="SUPFAM" id="SSF52540">
    <property type="entry name" value="P-loop containing nucleoside triphosphate hydrolases"/>
    <property type="match status" value="1"/>
</dbReference>
<dbReference type="GO" id="GO:0016887">
    <property type="term" value="F:ATP hydrolysis activity"/>
    <property type="evidence" value="ECO:0007669"/>
    <property type="project" value="InterPro"/>
</dbReference>
<dbReference type="PANTHER" id="PTHR24220">
    <property type="entry name" value="IMPORT ATP-BINDING PROTEIN"/>
    <property type="match status" value="1"/>
</dbReference>
<keyword evidence="6" id="KW-1185">Reference proteome</keyword>
<evidence type="ECO:0000256" key="3">
    <source>
        <dbReference type="ARBA" id="ARBA00022840"/>
    </source>
</evidence>
<name>A0A5J4K9V8_9CHLR</name>
<gene>
    <name evidence="5" type="ORF">KTAU_15530</name>
</gene>
<evidence type="ECO:0000256" key="1">
    <source>
        <dbReference type="ARBA" id="ARBA00022448"/>
    </source>
</evidence>